<organism evidence="1 2">
    <name type="scientific">Rosistilla carotiformis</name>
    <dbReference type="NCBI Taxonomy" id="2528017"/>
    <lineage>
        <taxon>Bacteria</taxon>
        <taxon>Pseudomonadati</taxon>
        <taxon>Planctomycetota</taxon>
        <taxon>Planctomycetia</taxon>
        <taxon>Pirellulales</taxon>
        <taxon>Pirellulaceae</taxon>
        <taxon>Rosistilla</taxon>
    </lineage>
</organism>
<keyword evidence="2" id="KW-1185">Reference proteome</keyword>
<accession>A0A518K1G8</accession>
<evidence type="ECO:0000313" key="2">
    <source>
        <dbReference type="Proteomes" id="UP000315082"/>
    </source>
</evidence>
<gene>
    <name evidence="1" type="ORF">Poly24_53490</name>
</gene>
<proteinExistence type="predicted"/>
<dbReference type="Proteomes" id="UP000315082">
    <property type="component" value="Chromosome"/>
</dbReference>
<reference evidence="1 2" key="1">
    <citation type="submission" date="2019-02" db="EMBL/GenBank/DDBJ databases">
        <title>Deep-cultivation of Planctomycetes and their phenomic and genomic characterization uncovers novel biology.</title>
        <authorList>
            <person name="Wiegand S."/>
            <person name="Jogler M."/>
            <person name="Boedeker C."/>
            <person name="Pinto D."/>
            <person name="Vollmers J."/>
            <person name="Rivas-Marin E."/>
            <person name="Kohn T."/>
            <person name="Peeters S.H."/>
            <person name="Heuer A."/>
            <person name="Rast P."/>
            <person name="Oberbeckmann S."/>
            <person name="Bunk B."/>
            <person name="Jeske O."/>
            <person name="Meyerdierks A."/>
            <person name="Storesund J.E."/>
            <person name="Kallscheuer N."/>
            <person name="Luecker S."/>
            <person name="Lage O.M."/>
            <person name="Pohl T."/>
            <person name="Merkel B.J."/>
            <person name="Hornburger P."/>
            <person name="Mueller R.-W."/>
            <person name="Bruemmer F."/>
            <person name="Labrenz M."/>
            <person name="Spormann A.M."/>
            <person name="Op den Camp H."/>
            <person name="Overmann J."/>
            <person name="Amann R."/>
            <person name="Jetten M.S.M."/>
            <person name="Mascher T."/>
            <person name="Medema M.H."/>
            <person name="Devos D.P."/>
            <person name="Kaster A.-K."/>
            <person name="Ovreas L."/>
            <person name="Rohde M."/>
            <person name="Galperin M.Y."/>
            <person name="Jogler C."/>
        </authorList>
    </citation>
    <scope>NUCLEOTIDE SEQUENCE [LARGE SCALE GENOMIC DNA]</scope>
    <source>
        <strain evidence="1 2">Poly24</strain>
    </source>
</reference>
<evidence type="ECO:0000313" key="1">
    <source>
        <dbReference type="EMBL" id="QDV71610.1"/>
    </source>
</evidence>
<protein>
    <submittedName>
        <fullName evidence="1">Uncharacterized protein</fullName>
    </submittedName>
</protein>
<dbReference type="AlphaFoldDB" id="A0A518K1G8"/>
<name>A0A518K1G8_9BACT</name>
<dbReference type="KEGG" id="rcf:Poly24_53490"/>
<sequence>MTNPTPSPLRSFRVNLHGGHVADARENENTAASATVGSVALKPLGGSFEDLCDRLSALPRTHLEPDGSFVHRGPERPIHIDGMIYDANGQVQYVQLWGTVDQCTWQNLVSVLANAQPCELSVQDLQSGELLGLERFESNHWKIG</sequence>
<dbReference type="EMBL" id="CP036348">
    <property type="protein sequence ID" value="QDV71610.1"/>
    <property type="molecule type" value="Genomic_DNA"/>
</dbReference>